<dbReference type="AlphaFoldDB" id="A0A0A2L2F4"/>
<name>A0A0A2L2F4_PENIT</name>
<reference evidence="1 2" key="1">
    <citation type="journal article" date="2015" name="Mol. Plant Microbe Interact.">
        <title>Genome, transcriptome, and functional analyses of Penicillium expansum provide new insights into secondary metabolism and pathogenicity.</title>
        <authorList>
            <person name="Ballester A.R."/>
            <person name="Marcet-Houben M."/>
            <person name="Levin E."/>
            <person name="Sela N."/>
            <person name="Selma-Lazaro C."/>
            <person name="Carmona L."/>
            <person name="Wisniewski M."/>
            <person name="Droby S."/>
            <person name="Gonzalez-Candelas L."/>
            <person name="Gabaldon T."/>
        </authorList>
    </citation>
    <scope>NUCLEOTIDE SEQUENCE [LARGE SCALE GENOMIC DNA]</scope>
    <source>
        <strain evidence="1 2">PHI-1</strain>
    </source>
</reference>
<dbReference type="HOGENOM" id="CLU_2413991_0_0_1"/>
<sequence>MIYIDNDGNLCQRASDSISESRQTILSPRVTGEFLRAVAMSRENQTTQCRGRASIYSTRSVFVDLEQFLLMFQRSLVGAPRLAITALPRHRG</sequence>
<organism evidence="1 2">
    <name type="scientific">Penicillium italicum</name>
    <name type="common">Blue mold</name>
    <dbReference type="NCBI Taxonomy" id="40296"/>
    <lineage>
        <taxon>Eukaryota</taxon>
        <taxon>Fungi</taxon>
        <taxon>Dikarya</taxon>
        <taxon>Ascomycota</taxon>
        <taxon>Pezizomycotina</taxon>
        <taxon>Eurotiomycetes</taxon>
        <taxon>Eurotiomycetidae</taxon>
        <taxon>Eurotiales</taxon>
        <taxon>Aspergillaceae</taxon>
        <taxon>Penicillium</taxon>
    </lineage>
</organism>
<accession>A0A0A2L2F4</accession>
<keyword evidence="2" id="KW-1185">Reference proteome</keyword>
<gene>
    <name evidence="1" type="ORF">PITC_084840</name>
</gene>
<dbReference type="PhylomeDB" id="A0A0A2L2F4"/>
<dbReference type="Proteomes" id="UP000030104">
    <property type="component" value="Unassembled WGS sequence"/>
</dbReference>
<dbReference type="OrthoDB" id="5338458at2759"/>
<proteinExistence type="predicted"/>
<evidence type="ECO:0000313" key="1">
    <source>
        <dbReference type="EMBL" id="KGO74237.1"/>
    </source>
</evidence>
<comment type="caution">
    <text evidence="1">The sequence shown here is derived from an EMBL/GenBank/DDBJ whole genome shotgun (WGS) entry which is preliminary data.</text>
</comment>
<evidence type="ECO:0000313" key="2">
    <source>
        <dbReference type="Proteomes" id="UP000030104"/>
    </source>
</evidence>
<dbReference type="EMBL" id="JQGA01000699">
    <property type="protein sequence ID" value="KGO74237.1"/>
    <property type="molecule type" value="Genomic_DNA"/>
</dbReference>
<protein>
    <submittedName>
        <fullName evidence="1">Uncharacterized protein</fullName>
    </submittedName>
</protein>